<name>A0A9W9Q2F6_PENBR</name>
<dbReference type="Proteomes" id="UP001148299">
    <property type="component" value="Unassembled WGS sequence"/>
</dbReference>
<comment type="caution">
    <text evidence="2">The sequence shown here is derived from an EMBL/GenBank/DDBJ whole genome shotgun (WGS) entry which is preliminary data.</text>
</comment>
<dbReference type="EMBL" id="JAPZBQ010000006">
    <property type="protein sequence ID" value="KAJ5323129.1"/>
    <property type="molecule type" value="Genomic_DNA"/>
</dbReference>
<keyword evidence="5" id="KW-1185">Reference proteome</keyword>
<proteinExistence type="predicted"/>
<reference evidence="2" key="2">
    <citation type="journal article" date="2023" name="IMA Fungus">
        <title>Comparative genomic study of the Penicillium genus elucidates a diverse pangenome and 15 lateral gene transfer events.</title>
        <authorList>
            <person name="Petersen C."/>
            <person name="Sorensen T."/>
            <person name="Nielsen M.R."/>
            <person name="Sondergaard T.E."/>
            <person name="Sorensen J.L."/>
            <person name="Fitzpatrick D.A."/>
            <person name="Frisvad J.C."/>
            <person name="Nielsen K.L."/>
        </authorList>
    </citation>
    <scope>NUCLEOTIDE SEQUENCE</scope>
    <source>
        <strain evidence="2">IBT 35673</strain>
        <strain evidence="3">IBT 35675</strain>
    </source>
</reference>
<sequence>MASYKTGAPSEAQTQTANLQPDLQTENQTQDPSVPRSEVTEQLESSNQALQLKLQALQKELEQTQAELSAVDHVLEVANNGKP</sequence>
<gene>
    <name evidence="2" type="ORF">N7452_011418</name>
    <name evidence="3" type="ORF">N7541_006077</name>
</gene>
<accession>A0A9W9Q2F6</accession>
<evidence type="ECO:0000313" key="2">
    <source>
        <dbReference type="EMBL" id="KAJ5323129.1"/>
    </source>
</evidence>
<organism evidence="2 4">
    <name type="scientific">Penicillium brevicompactum</name>
    <dbReference type="NCBI Taxonomy" id="5074"/>
    <lineage>
        <taxon>Eukaryota</taxon>
        <taxon>Fungi</taxon>
        <taxon>Dikarya</taxon>
        <taxon>Ascomycota</taxon>
        <taxon>Pezizomycotina</taxon>
        <taxon>Eurotiomycetes</taxon>
        <taxon>Eurotiomycetidae</taxon>
        <taxon>Eurotiales</taxon>
        <taxon>Aspergillaceae</taxon>
        <taxon>Penicillium</taxon>
    </lineage>
</organism>
<evidence type="ECO:0000313" key="3">
    <source>
        <dbReference type="EMBL" id="KAJ5353513.1"/>
    </source>
</evidence>
<dbReference type="AlphaFoldDB" id="A0A9W9Q2F6"/>
<evidence type="ECO:0000256" key="1">
    <source>
        <dbReference type="SAM" id="MobiDB-lite"/>
    </source>
</evidence>
<evidence type="ECO:0000313" key="4">
    <source>
        <dbReference type="Proteomes" id="UP001147695"/>
    </source>
</evidence>
<dbReference type="Proteomes" id="UP001147695">
    <property type="component" value="Unassembled WGS sequence"/>
</dbReference>
<reference evidence="2" key="1">
    <citation type="submission" date="2022-12" db="EMBL/GenBank/DDBJ databases">
        <authorList>
            <person name="Petersen C."/>
        </authorList>
    </citation>
    <scope>NUCLEOTIDE SEQUENCE</scope>
    <source>
        <strain evidence="2">IBT 35673</strain>
        <strain evidence="3">IBT 35675</strain>
    </source>
</reference>
<feature type="region of interest" description="Disordered" evidence="1">
    <location>
        <begin position="1"/>
        <end position="45"/>
    </location>
</feature>
<feature type="compositionally biased region" description="Polar residues" evidence="1">
    <location>
        <begin position="11"/>
        <end position="32"/>
    </location>
</feature>
<dbReference type="EMBL" id="JAPZBR010000005">
    <property type="protein sequence ID" value="KAJ5353513.1"/>
    <property type="molecule type" value="Genomic_DNA"/>
</dbReference>
<protein>
    <submittedName>
        <fullName evidence="2">Uncharacterized protein</fullName>
    </submittedName>
</protein>
<evidence type="ECO:0000313" key="5">
    <source>
        <dbReference type="Proteomes" id="UP001148299"/>
    </source>
</evidence>